<reference evidence="3" key="1">
    <citation type="journal article" date="2020" name="Cell">
        <title>Large-Scale Comparative Analyses of Tick Genomes Elucidate Their Genetic Diversity and Vector Capacities.</title>
        <authorList>
            <consortium name="Tick Genome and Microbiome Consortium (TIGMIC)"/>
            <person name="Jia N."/>
            <person name="Wang J."/>
            <person name="Shi W."/>
            <person name="Du L."/>
            <person name="Sun Y."/>
            <person name="Zhan W."/>
            <person name="Jiang J.F."/>
            <person name="Wang Q."/>
            <person name="Zhang B."/>
            <person name="Ji P."/>
            <person name="Bell-Sakyi L."/>
            <person name="Cui X.M."/>
            <person name="Yuan T.T."/>
            <person name="Jiang B.G."/>
            <person name="Yang W.F."/>
            <person name="Lam T.T."/>
            <person name="Chang Q.C."/>
            <person name="Ding S.J."/>
            <person name="Wang X.J."/>
            <person name="Zhu J.G."/>
            <person name="Ruan X.D."/>
            <person name="Zhao L."/>
            <person name="Wei J.T."/>
            <person name="Ye R.Z."/>
            <person name="Que T.C."/>
            <person name="Du C.H."/>
            <person name="Zhou Y.H."/>
            <person name="Cheng J.X."/>
            <person name="Dai P.F."/>
            <person name="Guo W.B."/>
            <person name="Han X.H."/>
            <person name="Huang E.J."/>
            <person name="Li L.F."/>
            <person name="Wei W."/>
            <person name="Gao Y.C."/>
            <person name="Liu J.Z."/>
            <person name="Shao H.Z."/>
            <person name="Wang X."/>
            <person name="Wang C.C."/>
            <person name="Yang T.C."/>
            <person name="Huo Q.B."/>
            <person name="Li W."/>
            <person name="Chen H.Y."/>
            <person name="Chen S.E."/>
            <person name="Zhou L.G."/>
            <person name="Ni X.B."/>
            <person name="Tian J.H."/>
            <person name="Sheng Y."/>
            <person name="Liu T."/>
            <person name="Pan Y.S."/>
            <person name="Xia L.Y."/>
            <person name="Li J."/>
            <person name="Zhao F."/>
            <person name="Cao W.C."/>
        </authorList>
    </citation>
    <scope>NUCLEOTIDE SEQUENCE</scope>
    <source>
        <strain evidence="3">Rsan-2018</strain>
    </source>
</reference>
<keyword evidence="2" id="KW-1133">Transmembrane helix</keyword>
<name>A0A9D4PV36_RHISA</name>
<evidence type="ECO:0000256" key="2">
    <source>
        <dbReference type="SAM" id="Phobius"/>
    </source>
</evidence>
<organism evidence="3 4">
    <name type="scientific">Rhipicephalus sanguineus</name>
    <name type="common">Brown dog tick</name>
    <name type="synonym">Ixodes sanguineus</name>
    <dbReference type="NCBI Taxonomy" id="34632"/>
    <lineage>
        <taxon>Eukaryota</taxon>
        <taxon>Metazoa</taxon>
        <taxon>Ecdysozoa</taxon>
        <taxon>Arthropoda</taxon>
        <taxon>Chelicerata</taxon>
        <taxon>Arachnida</taxon>
        <taxon>Acari</taxon>
        <taxon>Parasitiformes</taxon>
        <taxon>Ixodida</taxon>
        <taxon>Ixodoidea</taxon>
        <taxon>Ixodidae</taxon>
        <taxon>Rhipicephalinae</taxon>
        <taxon>Rhipicephalus</taxon>
        <taxon>Rhipicephalus</taxon>
    </lineage>
</organism>
<keyword evidence="2" id="KW-0472">Membrane</keyword>
<sequence length="96" mass="10614">MLQVIISMYFKRYRGTAHGIMFAGSTAGAFFYPQLLLFLRSPRASRTLGIYREARKEATHSGKSADVPSYRTRSPRPVEATSSIVSCICNGVSALH</sequence>
<evidence type="ECO:0000313" key="4">
    <source>
        <dbReference type="Proteomes" id="UP000821837"/>
    </source>
</evidence>
<feature type="transmembrane region" description="Helical" evidence="2">
    <location>
        <begin position="20"/>
        <end position="39"/>
    </location>
</feature>
<protein>
    <recommendedName>
        <fullName evidence="5">Monocarboxylate transporter</fullName>
    </recommendedName>
</protein>
<proteinExistence type="predicted"/>
<evidence type="ECO:0008006" key="5">
    <source>
        <dbReference type="Google" id="ProtNLM"/>
    </source>
</evidence>
<accession>A0A9D4PV36</accession>
<comment type="caution">
    <text evidence="3">The sequence shown here is derived from an EMBL/GenBank/DDBJ whole genome shotgun (WGS) entry which is preliminary data.</text>
</comment>
<evidence type="ECO:0000256" key="1">
    <source>
        <dbReference type="SAM" id="MobiDB-lite"/>
    </source>
</evidence>
<keyword evidence="4" id="KW-1185">Reference proteome</keyword>
<dbReference type="Proteomes" id="UP000821837">
    <property type="component" value="Unassembled WGS sequence"/>
</dbReference>
<dbReference type="EMBL" id="JABSTV010001250">
    <property type="protein sequence ID" value="KAH7956293.1"/>
    <property type="molecule type" value="Genomic_DNA"/>
</dbReference>
<gene>
    <name evidence="3" type="ORF">HPB52_007895</name>
</gene>
<keyword evidence="2" id="KW-0812">Transmembrane</keyword>
<evidence type="ECO:0000313" key="3">
    <source>
        <dbReference type="EMBL" id="KAH7956293.1"/>
    </source>
</evidence>
<reference evidence="3" key="2">
    <citation type="submission" date="2021-09" db="EMBL/GenBank/DDBJ databases">
        <authorList>
            <person name="Jia N."/>
            <person name="Wang J."/>
            <person name="Shi W."/>
            <person name="Du L."/>
            <person name="Sun Y."/>
            <person name="Zhan W."/>
            <person name="Jiang J."/>
            <person name="Wang Q."/>
            <person name="Zhang B."/>
            <person name="Ji P."/>
            <person name="Sakyi L.B."/>
            <person name="Cui X."/>
            <person name="Yuan T."/>
            <person name="Jiang B."/>
            <person name="Yang W."/>
            <person name="Lam T.T.-Y."/>
            <person name="Chang Q."/>
            <person name="Ding S."/>
            <person name="Wang X."/>
            <person name="Zhu J."/>
            <person name="Ruan X."/>
            <person name="Zhao L."/>
            <person name="Wei J."/>
            <person name="Que T."/>
            <person name="Du C."/>
            <person name="Cheng J."/>
            <person name="Dai P."/>
            <person name="Han X."/>
            <person name="Huang E."/>
            <person name="Gao Y."/>
            <person name="Liu J."/>
            <person name="Shao H."/>
            <person name="Ye R."/>
            <person name="Li L."/>
            <person name="Wei W."/>
            <person name="Wang X."/>
            <person name="Wang C."/>
            <person name="Huo Q."/>
            <person name="Li W."/>
            <person name="Guo W."/>
            <person name="Chen H."/>
            <person name="Chen S."/>
            <person name="Zhou L."/>
            <person name="Zhou L."/>
            <person name="Ni X."/>
            <person name="Tian J."/>
            <person name="Zhou Y."/>
            <person name="Sheng Y."/>
            <person name="Liu T."/>
            <person name="Pan Y."/>
            <person name="Xia L."/>
            <person name="Li J."/>
            <person name="Zhao F."/>
            <person name="Cao W."/>
        </authorList>
    </citation>
    <scope>NUCLEOTIDE SEQUENCE</scope>
    <source>
        <strain evidence="3">Rsan-2018</strain>
        <tissue evidence="3">Larvae</tissue>
    </source>
</reference>
<dbReference type="AlphaFoldDB" id="A0A9D4PV36"/>
<feature type="region of interest" description="Disordered" evidence="1">
    <location>
        <begin position="55"/>
        <end position="75"/>
    </location>
</feature>